<dbReference type="Proteomes" id="UP000580250">
    <property type="component" value="Unassembled WGS sequence"/>
</dbReference>
<dbReference type="GO" id="GO:0000978">
    <property type="term" value="F:RNA polymerase II cis-regulatory region sequence-specific DNA binding"/>
    <property type="evidence" value="ECO:0007669"/>
    <property type="project" value="InterPro"/>
</dbReference>
<evidence type="ECO:0000256" key="1">
    <source>
        <dbReference type="ARBA" id="ARBA00004123"/>
    </source>
</evidence>
<keyword evidence="9" id="KW-0675">Receptor</keyword>
<keyword evidence="4" id="KW-0863">Zinc-finger</keyword>
<evidence type="ECO:0000256" key="8">
    <source>
        <dbReference type="ARBA" id="ARBA00023163"/>
    </source>
</evidence>
<comment type="similarity">
    <text evidence="2">Belongs to the nuclear hormone receptor family.</text>
</comment>
<gene>
    <name evidence="13" type="ORF">MENT_LOCUS20883</name>
</gene>
<keyword evidence="3" id="KW-0479">Metal-binding</keyword>
<dbReference type="PROSITE" id="PS00031">
    <property type="entry name" value="NUCLEAR_REC_DBD_1"/>
    <property type="match status" value="1"/>
</dbReference>
<dbReference type="InterPro" id="IPR001628">
    <property type="entry name" value="Znf_hrmn_rcpt"/>
</dbReference>
<feature type="compositionally biased region" description="Low complexity" evidence="11">
    <location>
        <begin position="229"/>
        <end position="240"/>
    </location>
</feature>
<dbReference type="PANTHER" id="PTHR24083">
    <property type="entry name" value="NUCLEAR HORMONE RECEPTOR"/>
    <property type="match status" value="1"/>
</dbReference>
<evidence type="ECO:0000259" key="12">
    <source>
        <dbReference type="PROSITE" id="PS51030"/>
    </source>
</evidence>
<proteinExistence type="inferred from homology"/>
<name>A0A6V7V3P8_MELEN</name>
<dbReference type="InterPro" id="IPR013088">
    <property type="entry name" value="Znf_NHR/GATA"/>
</dbReference>
<dbReference type="CDD" id="cd06960">
    <property type="entry name" value="NR_DBD_HNF4A"/>
    <property type="match status" value="1"/>
</dbReference>
<organism evidence="13 14">
    <name type="scientific">Meloidogyne enterolobii</name>
    <name type="common">Root-knot nematode worm</name>
    <name type="synonym">Meloidogyne mayaguensis</name>
    <dbReference type="NCBI Taxonomy" id="390850"/>
    <lineage>
        <taxon>Eukaryota</taxon>
        <taxon>Metazoa</taxon>
        <taxon>Ecdysozoa</taxon>
        <taxon>Nematoda</taxon>
        <taxon>Chromadorea</taxon>
        <taxon>Rhabditida</taxon>
        <taxon>Tylenchina</taxon>
        <taxon>Tylenchomorpha</taxon>
        <taxon>Tylenchoidea</taxon>
        <taxon>Meloidogynidae</taxon>
        <taxon>Meloidogyninae</taxon>
        <taxon>Meloidogyne</taxon>
    </lineage>
</organism>
<feature type="region of interest" description="Disordered" evidence="11">
    <location>
        <begin position="168"/>
        <end position="195"/>
    </location>
</feature>
<dbReference type="SMART" id="SM00399">
    <property type="entry name" value="ZnF_C4"/>
    <property type="match status" value="1"/>
</dbReference>
<keyword evidence="8" id="KW-0804">Transcription</keyword>
<sequence>MENQTSALFTTTSTSNLENGNCTVESRVPASSVLSFSSTTSSADICVEIDDENNADRDTSSSLKRPLEEQEVCSVCNDVATGYHYGTPSCNGCKTFFRRTVMKKQVFQCQFDGNCPVDKNVRCACRHCRFKKCLEAGMSKESIQNNRDPIGYTKRTRRILNQFPPFSEEASSGITASSSGITADTPTNSLIPSNATMPSFTPSQTSFNPFMNPIPNVSSNNNTQLNRPQTSSSTISQQQTSDVEHVQEDLLLQRLFGIEYILLTIRQYFFFLNLKYFFIFIEIVN</sequence>
<reference evidence="13 14" key="1">
    <citation type="submission" date="2020-08" db="EMBL/GenBank/DDBJ databases">
        <authorList>
            <person name="Koutsovoulos G."/>
            <person name="Danchin GJ E."/>
        </authorList>
    </citation>
    <scope>NUCLEOTIDE SEQUENCE [LARGE SCALE GENOMIC DNA]</scope>
</reference>
<evidence type="ECO:0000313" key="14">
    <source>
        <dbReference type="Proteomes" id="UP000580250"/>
    </source>
</evidence>
<comment type="caution">
    <text evidence="13">The sequence shown here is derived from an EMBL/GenBank/DDBJ whole genome shotgun (WGS) entry which is preliminary data.</text>
</comment>
<evidence type="ECO:0000256" key="4">
    <source>
        <dbReference type="ARBA" id="ARBA00022771"/>
    </source>
</evidence>
<evidence type="ECO:0000256" key="7">
    <source>
        <dbReference type="ARBA" id="ARBA00023125"/>
    </source>
</evidence>
<evidence type="ECO:0000256" key="9">
    <source>
        <dbReference type="ARBA" id="ARBA00023170"/>
    </source>
</evidence>
<dbReference type="InterPro" id="IPR050274">
    <property type="entry name" value="Nuclear_hormone_rcpt_NR2"/>
</dbReference>
<feature type="region of interest" description="Disordered" evidence="11">
    <location>
        <begin position="211"/>
        <end position="240"/>
    </location>
</feature>
<evidence type="ECO:0000256" key="2">
    <source>
        <dbReference type="ARBA" id="ARBA00005993"/>
    </source>
</evidence>
<dbReference type="GO" id="GO:0008270">
    <property type="term" value="F:zinc ion binding"/>
    <property type="evidence" value="ECO:0007669"/>
    <property type="project" value="UniProtKB-KW"/>
</dbReference>
<dbReference type="GO" id="GO:0003700">
    <property type="term" value="F:DNA-binding transcription factor activity"/>
    <property type="evidence" value="ECO:0007669"/>
    <property type="project" value="InterPro"/>
</dbReference>
<keyword evidence="10" id="KW-0539">Nucleus</keyword>
<comment type="subcellular location">
    <subcellularLocation>
        <location evidence="1">Nucleus</location>
    </subcellularLocation>
</comment>
<evidence type="ECO:0000256" key="5">
    <source>
        <dbReference type="ARBA" id="ARBA00022833"/>
    </source>
</evidence>
<dbReference type="FunFam" id="3.30.50.10:FF:000030">
    <property type="entry name" value="Nuclear Hormone Receptor family"/>
    <property type="match status" value="1"/>
</dbReference>
<evidence type="ECO:0000256" key="3">
    <source>
        <dbReference type="ARBA" id="ARBA00022723"/>
    </source>
</evidence>
<feature type="domain" description="Nuclear receptor" evidence="12">
    <location>
        <begin position="70"/>
        <end position="145"/>
    </location>
</feature>
<keyword evidence="6" id="KW-0805">Transcription regulation</keyword>
<keyword evidence="7" id="KW-0238">DNA-binding</keyword>
<feature type="compositionally biased region" description="Low complexity" evidence="11">
    <location>
        <begin position="168"/>
        <end position="182"/>
    </location>
</feature>
<protein>
    <recommendedName>
        <fullName evidence="12">Nuclear receptor domain-containing protein</fullName>
    </recommendedName>
</protein>
<dbReference type="InterPro" id="IPR049636">
    <property type="entry name" value="HNF4-like_DBD"/>
</dbReference>
<evidence type="ECO:0000256" key="10">
    <source>
        <dbReference type="ARBA" id="ARBA00023242"/>
    </source>
</evidence>
<feature type="compositionally biased region" description="Polar residues" evidence="11">
    <location>
        <begin position="211"/>
        <end position="228"/>
    </location>
</feature>
<dbReference type="GO" id="GO:0005634">
    <property type="term" value="C:nucleus"/>
    <property type="evidence" value="ECO:0007669"/>
    <property type="project" value="UniProtKB-SubCell"/>
</dbReference>
<dbReference type="Pfam" id="PF00105">
    <property type="entry name" value="zf-C4"/>
    <property type="match status" value="1"/>
</dbReference>
<evidence type="ECO:0000256" key="6">
    <source>
        <dbReference type="ARBA" id="ARBA00023015"/>
    </source>
</evidence>
<keyword evidence="5" id="KW-0862">Zinc</keyword>
<dbReference type="EMBL" id="CAJEWN010000154">
    <property type="protein sequence ID" value="CAD2169544.1"/>
    <property type="molecule type" value="Genomic_DNA"/>
</dbReference>
<dbReference type="Gene3D" id="3.30.50.10">
    <property type="entry name" value="Erythroid Transcription Factor GATA-1, subunit A"/>
    <property type="match status" value="1"/>
</dbReference>
<feature type="compositionally biased region" description="Polar residues" evidence="11">
    <location>
        <begin position="184"/>
        <end position="195"/>
    </location>
</feature>
<accession>A0A6V7V3P8</accession>
<dbReference type="SUPFAM" id="SSF57716">
    <property type="entry name" value="Glucocorticoid receptor-like (DNA-binding domain)"/>
    <property type="match status" value="1"/>
</dbReference>
<dbReference type="AlphaFoldDB" id="A0A6V7V3P8"/>
<evidence type="ECO:0000313" key="13">
    <source>
        <dbReference type="EMBL" id="CAD2169544.1"/>
    </source>
</evidence>
<evidence type="ECO:0000256" key="11">
    <source>
        <dbReference type="SAM" id="MobiDB-lite"/>
    </source>
</evidence>
<dbReference type="PROSITE" id="PS51030">
    <property type="entry name" value="NUCLEAR_REC_DBD_2"/>
    <property type="match status" value="1"/>
</dbReference>
<dbReference type="PRINTS" id="PR00047">
    <property type="entry name" value="STROIDFINGER"/>
</dbReference>
<dbReference type="OrthoDB" id="6355676at2759"/>